<organism evidence="1 2">
    <name type="scientific">Serendipita vermifera MAFF 305830</name>
    <dbReference type="NCBI Taxonomy" id="933852"/>
    <lineage>
        <taxon>Eukaryota</taxon>
        <taxon>Fungi</taxon>
        <taxon>Dikarya</taxon>
        <taxon>Basidiomycota</taxon>
        <taxon>Agaricomycotina</taxon>
        <taxon>Agaricomycetes</taxon>
        <taxon>Sebacinales</taxon>
        <taxon>Serendipitaceae</taxon>
        <taxon>Serendipita</taxon>
    </lineage>
</organism>
<accession>A0A0C3B0G5</accession>
<reference evidence="2" key="2">
    <citation type="submission" date="2015-01" db="EMBL/GenBank/DDBJ databases">
        <title>Evolutionary Origins and Diversification of the Mycorrhizal Mutualists.</title>
        <authorList>
            <consortium name="DOE Joint Genome Institute"/>
            <consortium name="Mycorrhizal Genomics Consortium"/>
            <person name="Kohler A."/>
            <person name="Kuo A."/>
            <person name="Nagy L.G."/>
            <person name="Floudas D."/>
            <person name="Copeland A."/>
            <person name="Barry K.W."/>
            <person name="Cichocki N."/>
            <person name="Veneault-Fourrey C."/>
            <person name="LaButti K."/>
            <person name="Lindquist E.A."/>
            <person name="Lipzen A."/>
            <person name="Lundell T."/>
            <person name="Morin E."/>
            <person name="Murat C."/>
            <person name="Riley R."/>
            <person name="Ohm R."/>
            <person name="Sun H."/>
            <person name="Tunlid A."/>
            <person name="Henrissat B."/>
            <person name="Grigoriev I.V."/>
            <person name="Hibbett D.S."/>
            <person name="Martin F."/>
        </authorList>
    </citation>
    <scope>NUCLEOTIDE SEQUENCE [LARGE SCALE GENOMIC DNA]</scope>
    <source>
        <strain evidence="2">MAFF 305830</strain>
    </source>
</reference>
<dbReference type="EMBL" id="KN824285">
    <property type="protein sequence ID" value="KIM30255.1"/>
    <property type="molecule type" value="Genomic_DNA"/>
</dbReference>
<dbReference type="AlphaFoldDB" id="A0A0C3B0G5"/>
<evidence type="ECO:0000313" key="1">
    <source>
        <dbReference type="EMBL" id="KIM30255.1"/>
    </source>
</evidence>
<proteinExistence type="predicted"/>
<evidence type="ECO:0000313" key="2">
    <source>
        <dbReference type="Proteomes" id="UP000054097"/>
    </source>
</evidence>
<dbReference type="Proteomes" id="UP000054097">
    <property type="component" value="Unassembled WGS sequence"/>
</dbReference>
<dbReference type="HOGENOM" id="CLU_1300349_0_0_1"/>
<reference evidence="1 2" key="1">
    <citation type="submission" date="2014-04" db="EMBL/GenBank/DDBJ databases">
        <authorList>
            <consortium name="DOE Joint Genome Institute"/>
            <person name="Kuo A."/>
            <person name="Zuccaro A."/>
            <person name="Kohler A."/>
            <person name="Nagy L.G."/>
            <person name="Floudas D."/>
            <person name="Copeland A."/>
            <person name="Barry K.W."/>
            <person name="Cichocki N."/>
            <person name="Veneault-Fourrey C."/>
            <person name="LaButti K."/>
            <person name="Lindquist E.A."/>
            <person name="Lipzen A."/>
            <person name="Lundell T."/>
            <person name="Morin E."/>
            <person name="Murat C."/>
            <person name="Sun H."/>
            <person name="Tunlid A."/>
            <person name="Henrissat B."/>
            <person name="Grigoriev I.V."/>
            <person name="Hibbett D.S."/>
            <person name="Martin F."/>
            <person name="Nordberg H.P."/>
            <person name="Cantor M.N."/>
            <person name="Hua S.X."/>
        </authorList>
    </citation>
    <scope>NUCLEOTIDE SEQUENCE [LARGE SCALE GENOMIC DNA]</scope>
    <source>
        <strain evidence="1 2">MAFF 305830</strain>
    </source>
</reference>
<name>A0A0C3B0G5_SERVB</name>
<gene>
    <name evidence="1" type="ORF">M408DRAFT_22273</name>
</gene>
<protein>
    <submittedName>
        <fullName evidence="1">Uncharacterized protein</fullName>
    </submittedName>
</protein>
<keyword evidence="2" id="KW-1185">Reference proteome</keyword>
<sequence>MPIQASSNRNFGYLVPSQVMTTVPVIKYSLSNQEVAENLYGILTGPEDPNSRFSQGPVARSRDSDRVVHNQLGIFASQGDVSYQTYQAVHGARVLREEVSYQPGALPHTDSQTDIMTTNEHNCYFMQNIESVEGSNHLWEQTHGTSLRSRGAIAPNPRWPLHVSSQLSHHLCTTDSFYSHSPTFDELVPLIRPSSTTSEGWAYPTYGATPEE</sequence>